<dbReference type="AlphaFoldDB" id="A0A2P2Q4N9"/>
<protein>
    <submittedName>
        <fullName evidence="1">Uncharacterized protein</fullName>
    </submittedName>
</protein>
<proteinExistence type="predicted"/>
<reference evidence="1" key="1">
    <citation type="submission" date="2018-02" db="EMBL/GenBank/DDBJ databases">
        <title>Rhizophora mucronata_Transcriptome.</title>
        <authorList>
            <person name="Meera S.P."/>
            <person name="Sreeshan A."/>
            <person name="Augustine A."/>
        </authorList>
    </citation>
    <scope>NUCLEOTIDE SEQUENCE</scope>
    <source>
        <tissue evidence="1">Leaf</tissue>
    </source>
</reference>
<organism evidence="1">
    <name type="scientific">Rhizophora mucronata</name>
    <name type="common">Asiatic mangrove</name>
    <dbReference type="NCBI Taxonomy" id="61149"/>
    <lineage>
        <taxon>Eukaryota</taxon>
        <taxon>Viridiplantae</taxon>
        <taxon>Streptophyta</taxon>
        <taxon>Embryophyta</taxon>
        <taxon>Tracheophyta</taxon>
        <taxon>Spermatophyta</taxon>
        <taxon>Magnoliopsida</taxon>
        <taxon>eudicotyledons</taxon>
        <taxon>Gunneridae</taxon>
        <taxon>Pentapetalae</taxon>
        <taxon>rosids</taxon>
        <taxon>fabids</taxon>
        <taxon>Malpighiales</taxon>
        <taxon>Rhizophoraceae</taxon>
        <taxon>Rhizophora</taxon>
    </lineage>
</organism>
<dbReference type="EMBL" id="GGEC01081468">
    <property type="protein sequence ID" value="MBX61952.1"/>
    <property type="molecule type" value="Transcribed_RNA"/>
</dbReference>
<sequence>MILWDGSICLKMWLQKFTDMTIEGNFMRPILFAVYCVR</sequence>
<name>A0A2P2Q4N9_RHIMU</name>
<evidence type="ECO:0000313" key="1">
    <source>
        <dbReference type="EMBL" id="MBX61952.1"/>
    </source>
</evidence>
<accession>A0A2P2Q4N9</accession>